<proteinExistence type="inferred from homology"/>
<dbReference type="InterPro" id="IPR001014">
    <property type="entry name" value="Ribosomal_uL23_CS"/>
</dbReference>
<dbReference type="HAMAP" id="MF_01369_B">
    <property type="entry name" value="Ribosomal_uL23_B"/>
    <property type="match status" value="1"/>
</dbReference>
<dbReference type="PROSITE" id="PS00050">
    <property type="entry name" value="RIBOSOMAL_L23"/>
    <property type="match status" value="1"/>
</dbReference>
<sequence>MTTLYDVLRRPLVTEKTNFQSTKLNQYTFEVPVSVNKAQIKEAVESLFDVAVERVNVIILPAKRTRRARSRRLRVRRGAMKKAIVTLAEGQSIDVFEGVK</sequence>
<accession>A0A0H4T6A6</accession>
<dbReference type="GO" id="GO:1990904">
    <property type="term" value="C:ribonucleoprotein complex"/>
    <property type="evidence" value="ECO:0007669"/>
    <property type="project" value="UniProtKB-KW"/>
</dbReference>
<dbReference type="GO" id="GO:0005840">
    <property type="term" value="C:ribosome"/>
    <property type="evidence" value="ECO:0007669"/>
    <property type="project" value="UniProtKB-KW"/>
</dbReference>
<evidence type="ECO:0000256" key="1">
    <source>
        <dbReference type="ARBA" id="ARBA00006700"/>
    </source>
</evidence>
<dbReference type="GO" id="GO:0019843">
    <property type="term" value="F:rRNA binding"/>
    <property type="evidence" value="ECO:0007669"/>
    <property type="project" value="UniProtKB-UniRule"/>
</dbReference>
<protein>
    <recommendedName>
        <fullName evidence="6">Large ribosomal subunit protein uL23</fullName>
    </recommendedName>
</protein>
<evidence type="ECO:0000313" key="8">
    <source>
        <dbReference type="EMBL" id="AKQ01937.1"/>
    </source>
</evidence>
<comment type="subunit">
    <text evidence="6">Part of the 50S ribosomal subunit. Contacts protein L29, and trigger factor when it is bound to the ribosome.</text>
</comment>
<evidence type="ECO:0000256" key="7">
    <source>
        <dbReference type="RuleBase" id="RU003934"/>
    </source>
</evidence>
<comment type="similarity">
    <text evidence="1 6 7">Belongs to the universal ribosomal protein uL23 family.</text>
</comment>
<dbReference type="InterPro" id="IPR012677">
    <property type="entry name" value="Nucleotide-bd_a/b_plait_sf"/>
</dbReference>
<dbReference type="SUPFAM" id="SSF54189">
    <property type="entry name" value="Ribosomal proteins S24e, L23 and L15e"/>
    <property type="match status" value="1"/>
</dbReference>
<gene>
    <name evidence="6 8" type="primary">rplW</name>
</gene>
<dbReference type="Gene3D" id="3.30.70.330">
    <property type="match status" value="1"/>
</dbReference>
<evidence type="ECO:0000256" key="5">
    <source>
        <dbReference type="ARBA" id="ARBA00023274"/>
    </source>
</evidence>
<comment type="function">
    <text evidence="6">One of the early assembly proteins it binds 23S rRNA. One of the proteins that surrounds the polypeptide exit tunnel on the outside of the ribosome. Forms the main docking site for trigger factor binding to the ribosome.</text>
</comment>
<dbReference type="GO" id="GO:0006412">
    <property type="term" value="P:translation"/>
    <property type="evidence" value="ECO:0007669"/>
    <property type="project" value="UniProtKB-UniRule"/>
</dbReference>
<evidence type="ECO:0000256" key="4">
    <source>
        <dbReference type="ARBA" id="ARBA00022980"/>
    </source>
</evidence>
<evidence type="ECO:0000256" key="2">
    <source>
        <dbReference type="ARBA" id="ARBA00022730"/>
    </source>
</evidence>
<dbReference type="InterPro" id="IPR012678">
    <property type="entry name" value="Ribosomal_uL23/eL15/eS24_sf"/>
</dbReference>
<name>A0A0H4T6A6_9CHLR</name>
<organism evidence="8">
    <name type="scientific">uncultured Chloroflexi bacterium Rifle_16ft_4_minimus_30550</name>
    <dbReference type="NCBI Taxonomy" id="1665067"/>
    <lineage>
        <taxon>Bacteria</taxon>
        <taxon>Bacillati</taxon>
        <taxon>Chloroflexota</taxon>
        <taxon>environmental samples</taxon>
    </lineage>
</organism>
<dbReference type="InterPro" id="IPR013025">
    <property type="entry name" value="Ribosomal_uL23-like"/>
</dbReference>
<dbReference type="FunFam" id="3.30.70.330:FF:000001">
    <property type="entry name" value="50S ribosomal protein L23"/>
    <property type="match status" value="1"/>
</dbReference>
<dbReference type="PANTHER" id="PTHR11620">
    <property type="entry name" value="60S RIBOSOMAL PROTEIN L23A"/>
    <property type="match status" value="1"/>
</dbReference>
<dbReference type="GO" id="GO:0003735">
    <property type="term" value="F:structural constituent of ribosome"/>
    <property type="evidence" value="ECO:0007669"/>
    <property type="project" value="InterPro"/>
</dbReference>
<dbReference type="EMBL" id="KT006985">
    <property type="protein sequence ID" value="AKQ01937.1"/>
    <property type="molecule type" value="Genomic_DNA"/>
</dbReference>
<dbReference type="Pfam" id="PF00276">
    <property type="entry name" value="Ribosomal_L23"/>
    <property type="match status" value="1"/>
</dbReference>
<reference evidence="8" key="1">
    <citation type="journal article" date="2015" name="ISME J.">
        <title>Aquifer environment selects for microbial species cohorts in sediment and groundwater.</title>
        <authorList>
            <person name="Hug L.A."/>
            <person name="Thomas B.C."/>
            <person name="Brown C.T."/>
            <person name="Frischkorn K.R."/>
            <person name="Williams K.H."/>
            <person name="Tringe S.G."/>
            <person name="Banfield J.F."/>
        </authorList>
    </citation>
    <scope>NUCLEOTIDE SEQUENCE</scope>
</reference>
<keyword evidence="3 6" id="KW-0694">RNA-binding</keyword>
<keyword evidence="5 6" id="KW-0687">Ribonucleoprotein</keyword>
<dbReference type="AlphaFoldDB" id="A0A0H4T6A6"/>
<dbReference type="NCBIfam" id="NF004363">
    <property type="entry name" value="PRK05738.2-4"/>
    <property type="match status" value="1"/>
</dbReference>
<keyword evidence="4 6" id="KW-0689">Ribosomal protein</keyword>
<evidence type="ECO:0000256" key="3">
    <source>
        <dbReference type="ARBA" id="ARBA00022884"/>
    </source>
</evidence>
<keyword evidence="2 6" id="KW-0699">rRNA-binding</keyword>
<evidence type="ECO:0000256" key="6">
    <source>
        <dbReference type="HAMAP-Rule" id="MF_01369"/>
    </source>
</evidence>